<evidence type="ECO:0000313" key="3">
    <source>
        <dbReference type="Proteomes" id="UP001175211"/>
    </source>
</evidence>
<feature type="compositionally biased region" description="Low complexity" evidence="1">
    <location>
        <begin position="51"/>
        <end position="86"/>
    </location>
</feature>
<evidence type="ECO:0000256" key="1">
    <source>
        <dbReference type="SAM" id="MobiDB-lite"/>
    </source>
</evidence>
<sequence length="150" mass="16703">MAFHSLPAGYYPPQGPQRPSPISYEQNPPSYMQSNAFATPYVQQKPSPMTTPQYSYDPPDSSSPGRPNSSSTTSNPQTSTQSATSSMTKLFGLNEEVQVQIEGRRWVIGIIISVLSLFDRLGYGYRVKYASTNGRWKEGAFPVDHIQPRH</sequence>
<comment type="caution">
    <text evidence="2">The sequence shown here is derived from an EMBL/GenBank/DDBJ whole genome shotgun (WGS) entry which is preliminary data.</text>
</comment>
<gene>
    <name evidence="2" type="ORF">EV420DRAFT_1472947</name>
</gene>
<dbReference type="RefSeq" id="XP_060339578.1">
    <property type="nucleotide sequence ID" value="XM_060469095.1"/>
</dbReference>
<protein>
    <submittedName>
        <fullName evidence="2">Uncharacterized protein</fullName>
    </submittedName>
</protein>
<dbReference type="GeneID" id="85352643"/>
<accession>A0AA39U8S0</accession>
<evidence type="ECO:0000313" key="2">
    <source>
        <dbReference type="EMBL" id="KAK0469785.1"/>
    </source>
</evidence>
<dbReference type="EMBL" id="JAUEPS010000001">
    <property type="protein sequence ID" value="KAK0469785.1"/>
    <property type="molecule type" value="Genomic_DNA"/>
</dbReference>
<feature type="compositionally biased region" description="Polar residues" evidence="1">
    <location>
        <begin position="23"/>
        <end position="50"/>
    </location>
</feature>
<proteinExistence type="predicted"/>
<dbReference type="Proteomes" id="UP001175211">
    <property type="component" value="Unassembled WGS sequence"/>
</dbReference>
<dbReference type="AlphaFoldDB" id="A0AA39U8S0"/>
<name>A0AA39U8S0_ARMTA</name>
<reference evidence="2" key="1">
    <citation type="submission" date="2023-06" db="EMBL/GenBank/DDBJ databases">
        <authorList>
            <consortium name="Lawrence Berkeley National Laboratory"/>
            <person name="Ahrendt S."/>
            <person name="Sahu N."/>
            <person name="Indic B."/>
            <person name="Wong-Bajracharya J."/>
            <person name="Merenyi Z."/>
            <person name="Ke H.-M."/>
            <person name="Monk M."/>
            <person name="Kocsube S."/>
            <person name="Drula E."/>
            <person name="Lipzen A."/>
            <person name="Balint B."/>
            <person name="Henrissat B."/>
            <person name="Andreopoulos B."/>
            <person name="Martin F.M."/>
            <person name="Harder C.B."/>
            <person name="Rigling D."/>
            <person name="Ford K.L."/>
            <person name="Foster G.D."/>
            <person name="Pangilinan J."/>
            <person name="Papanicolaou A."/>
            <person name="Barry K."/>
            <person name="LaButti K."/>
            <person name="Viragh M."/>
            <person name="Koriabine M."/>
            <person name="Yan M."/>
            <person name="Riley R."/>
            <person name="Champramary S."/>
            <person name="Plett K.L."/>
            <person name="Tsai I.J."/>
            <person name="Slot J."/>
            <person name="Sipos G."/>
            <person name="Plett J."/>
            <person name="Nagy L.G."/>
            <person name="Grigoriev I.V."/>
        </authorList>
    </citation>
    <scope>NUCLEOTIDE SEQUENCE</scope>
    <source>
        <strain evidence="2">CCBAS 213</strain>
    </source>
</reference>
<keyword evidence="3" id="KW-1185">Reference proteome</keyword>
<organism evidence="2 3">
    <name type="scientific">Armillaria tabescens</name>
    <name type="common">Ringless honey mushroom</name>
    <name type="synonym">Agaricus tabescens</name>
    <dbReference type="NCBI Taxonomy" id="1929756"/>
    <lineage>
        <taxon>Eukaryota</taxon>
        <taxon>Fungi</taxon>
        <taxon>Dikarya</taxon>
        <taxon>Basidiomycota</taxon>
        <taxon>Agaricomycotina</taxon>
        <taxon>Agaricomycetes</taxon>
        <taxon>Agaricomycetidae</taxon>
        <taxon>Agaricales</taxon>
        <taxon>Marasmiineae</taxon>
        <taxon>Physalacriaceae</taxon>
        <taxon>Desarmillaria</taxon>
    </lineage>
</organism>
<feature type="region of interest" description="Disordered" evidence="1">
    <location>
        <begin position="1"/>
        <end position="87"/>
    </location>
</feature>